<dbReference type="AlphaFoldDB" id="A0A9W9YLI5"/>
<proteinExistence type="predicted"/>
<evidence type="ECO:0000313" key="3">
    <source>
        <dbReference type="Proteomes" id="UP001163046"/>
    </source>
</evidence>
<evidence type="ECO:0000313" key="2">
    <source>
        <dbReference type="EMBL" id="KAJ7351675.1"/>
    </source>
</evidence>
<accession>A0A9W9YLI5</accession>
<gene>
    <name evidence="2" type="ORF">OS493_036090</name>
</gene>
<feature type="region of interest" description="Disordered" evidence="1">
    <location>
        <begin position="1"/>
        <end position="38"/>
    </location>
</feature>
<comment type="caution">
    <text evidence="2">The sequence shown here is derived from an EMBL/GenBank/DDBJ whole genome shotgun (WGS) entry which is preliminary data.</text>
</comment>
<name>A0A9W9YLI5_9CNID</name>
<organism evidence="2 3">
    <name type="scientific">Desmophyllum pertusum</name>
    <dbReference type="NCBI Taxonomy" id="174260"/>
    <lineage>
        <taxon>Eukaryota</taxon>
        <taxon>Metazoa</taxon>
        <taxon>Cnidaria</taxon>
        <taxon>Anthozoa</taxon>
        <taxon>Hexacorallia</taxon>
        <taxon>Scleractinia</taxon>
        <taxon>Caryophylliina</taxon>
        <taxon>Caryophylliidae</taxon>
        <taxon>Desmophyllum</taxon>
    </lineage>
</organism>
<feature type="compositionally biased region" description="Polar residues" evidence="1">
    <location>
        <begin position="1"/>
        <end position="10"/>
    </location>
</feature>
<dbReference type="EMBL" id="MU827359">
    <property type="protein sequence ID" value="KAJ7351675.1"/>
    <property type="molecule type" value="Genomic_DNA"/>
</dbReference>
<evidence type="ECO:0000256" key="1">
    <source>
        <dbReference type="SAM" id="MobiDB-lite"/>
    </source>
</evidence>
<reference evidence="2" key="1">
    <citation type="submission" date="2023-01" db="EMBL/GenBank/DDBJ databases">
        <title>Genome assembly of the deep-sea coral Lophelia pertusa.</title>
        <authorList>
            <person name="Herrera S."/>
            <person name="Cordes E."/>
        </authorList>
    </citation>
    <scope>NUCLEOTIDE SEQUENCE</scope>
    <source>
        <strain evidence="2">USNM1676648</strain>
        <tissue evidence="2">Polyp</tissue>
    </source>
</reference>
<sequence length="104" mass="11230">MGRGNPSRTYSKVKSGSVPKKKVLDARPRVPPSQDPFAHLSLPLSSSHSFTSTAQYVTTDPAGVPCVTAPRHHYAPDLSKAWVTAVKARLITGAFQSRETGQKE</sequence>
<dbReference type="Proteomes" id="UP001163046">
    <property type="component" value="Unassembled WGS sequence"/>
</dbReference>
<protein>
    <submittedName>
        <fullName evidence="2">Uncharacterized protein</fullName>
    </submittedName>
</protein>
<keyword evidence="3" id="KW-1185">Reference proteome</keyword>